<evidence type="ECO:0000259" key="1">
    <source>
        <dbReference type="Pfam" id="PF01902"/>
    </source>
</evidence>
<dbReference type="Gene3D" id="3.90.1490.10">
    <property type="entry name" value="putative n-type atp pyrophosphatase, domain 2"/>
    <property type="match status" value="1"/>
</dbReference>
<comment type="caution">
    <text evidence="2">The sequence shown here is derived from an EMBL/GenBank/DDBJ whole genome shotgun (WGS) entry which is preliminary data.</text>
</comment>
<protein>
    <submittedName>
        <fullName evidence="2">Uncharacterized protein (TIGR00290 family)</fullName>
    </submittedName>
</protein>
<dbReference type="InterPro" id="IPR014729">
    <property type="entry name" value="Rossmann-like_a/b/a_fold"/>
</dbReference>
<accession>A0A561PB18</accession>
<dbReference type="AlphaFoldDB" id="A0A561PB18"/>
<dbReference type="Proteomes" id="UP000320811">
    <property type="component" value="Unassembled WGS sequence"/>
</dbReference>
<dbReference type="NCBIfam" id="TIGR00290">
    <property type="entry name" value="MJ0570_dom"/>
    <property type="match status" value="1"/>
</dbReference>
<dbReference type="Pfam" id="PF01902">
    <property type="entry name" value="Diphthami_syn_2"/>
    <property type="match status" value="1"/>
</dbReference>
<dbReference type="RefSeq" id="WP_145673318.1">
    <property type="nucleotide sequence ID" value="NZ_VIWO01000009.1"/>
</dbReference>
<keyword evidence="3" id="KW-1185">Reference proteome</keyword>
<gene>
    <name evidence="2" type="ORF">FHW36_10998</name>
</gene>
<evidence type="ECO:0000313" key="2">
    <source>
        <dbReference type="EMBL" id="TWF35309.1"/>
    </source>
</evidence>
<dbReference type="OrthoDB" id="3572539at2"/>
<sequence length="237" mass="27096">MNKPKAIFCWSGGKDSAYCLHKVLSENLYDVQYLLTTVNDTFKRVSMHGVREELLEKQAESIGIPLLKVKVSEGTNSEYEKQMETILRTVQSEGIQHVIFGDIFLEDLRIYREKNLEKIGMQAVFPIWKSDTRWLINDFIAQGFKTVTCCTNDGYLGEEWVGKEIDPLFVEQLPGNVDPCGENGEFHTFCYEGAIFKKKIRFSTGEKIYKAIEVKTDNICVSSSNTKGFWFCDLIPA</sequence>
<proteinExistence type="predicted"/>
<dbReference type="PIRSF" id="PIRSF039123">
    <property type="entry name" value="Diphthamide_synthase"/>
    <property type="match status" value="1"/>
</dbReference>
<dbReference type="Gene3D" id="3.40.50.620">
    <property type="entry name" value="HUPs"/>
    <property type="match status" value="1"/>
</dbReference>
<dbReference type="EMBL" id="VIWO01000009">
    <property type="protein sequence ID" value="TWF35309.1"/>
    <property type="molecule type" value="Genomic_DNA"/>
</dbReference>
<name>A0A561PB18_9BACT</name>
<dbReference type="InterPro" id="IPR030662">
    <property type="entry name" value="DPH6/MJ0570"/>
</dbReference>
<organism evidence="2 3">
    <name type="scientific">Chitinophaga polysaccharea</name>
    <dbReference type="NCBI Taxonomy" id="1293035"/>
    <lineage>
        <taxon>Bacteria</taxon>
        <taxon>Pseudomonadati</taxon>
        <taxon>Bacteroidota</taxon>
        <taxon>Chitinophagia</taxon>
        <taxon>Chitinophagales</taxon>
        <taxon>Chitinophagaceae</taxon>
        <taxon>Chitinophaga</taxon>
    </lineage>
</organism>
<reference evidence="2 3" key="1">
    <citation type="submission" date="2019-06" db="EMBL/GenBank/DDBJ databases">
        <title>Sorghum-associated microbial communities from plants grown in Nebraska, USA.</title>
        <authorList>
            <person name="Schachtman D."/>
        </authorList>
    </citation>
    <scope>NUCLEOTIDE SEQUENCE [LARGE SCALE GENOMIC DNA]</scope>
    <source>
        <strain evidence="2 3">1209</strain>
    </source>
</reference>
<dbReference type="SUPFAM" id="SSF52402">
    <property type="entry name" value="Adenine nucleotide alpha hydrolases-like"/>
    <property type="match status" value="1"/>
</dbReference>
<evidence type="ECO:0000313" key="3">
    <source>
        <dbReference type="Proteomes" id="UP000320811"/>
    </source>
</evidence>
<dbReference type="InterPro" id="IPR002761">
    <property type="entry name" value="Diphthami_syn_dom"/>
</dbReference>
<dbReference type="CDD" id="cd01994">
    <property type="entry name" value="AANH_PF0828-like"/>
    <property type="match status" value="1"/>
</dbReference>
<feature type="domain" description="Diphthamide synthase" evidence="1">
    <location>
        <begin position="5"/>
        <end position="208"/>
    </location>
</feature>